<evidence type="ECO:0000313" key="6">
    <source>
        <dbReference type="EMBL" id="KXG77696.1"/>
    </source>
</evidence>
<dbReference type="Pfam" id="PF01869">
    <property type="entry name" value="BcrAD_BadFG"/>
    <property type="match status" value="1"/>
</dbReference>
<keyword evidence="2" id="KW-0479">Metal-binding</keyword>
<organism evidence="6 7">
    <name type="scientific">Fervidicola ferrireducens</name>
    <dbReference type="NCBI Taxonomy" id="520764"/>
    <lineage>
        <taxon>Bacteria</taxon>
        <taxon>Bacillati</taxon>
        <taxon>Bacillota</taxon>
        <taxon>Clostridia</taxon>
        <taxon>Thermosediminibacterales</taxon>
        <taxon>Thermosediminibacteraceae</taxon>
        <taxon>Fervidicola</taxon>
    </lineage>
</organism>
<dbReference type="EC" id="3.-.-.-" evidence="6"/>
<name>A0A140LAX1_9FIRM</name>
<dbReference type="InParanoid" id="A0A140LAX1"/>
<evidence type="ECO:0000256" key="1">
    <source>
        <dbReference type="ARBA" id="ARBA00001966"/>
    </source>
</evidence>
<evidence type="ECO:0000256" key="2">
    <source>
        <dbReference type="ARBA" id="ARBA00022723"/>
    </source>
</evidence>
<keyword evidence="3" id="KW-0408">Iron</keyword>
<dbReference type="InterPro" id="IPR008275">
    <property type="entry name" value="CoA_E_activase_dom"/>
</dbReference>
<dbReference type="PATRIC" id="fig|520764.3.peg.929"/>
<proteinExistence type="predicted"/>
<protein>
    <submittedName>
        <fullName evidence="6">R-phenyllactate dehydratase activator</fullName>
        <ecNumber evidence="6">3.-.-.-</ecNumber>
    </submittedName>
</protein>
<dbReference type="InterPro" id="IPR043129">
    <property type="entry name" value="ATPase_NBD"/>
</dbReference>
<dbReference type="InterPro" id="IPR051805">
    <property type="entry name" value="Dehydratase_Activator_Redct"/>
</dbReference>
<sequence>MAHYLGIDVGSVSTNLVILDEYGDIKEAIYLRTQGQPIKAIQEGLKILSKNAKNWDIRGVGTTGSGRQLAAVIAGADVVKNEITAHAVAAMKEIPDVRTVIEIGGQDSKIIILRDGVVTDFAMNTVCAAGTGSFLDQQANRLGIPIEEFGYYALRSRNPVRIAGRCAVFAESDMIHKQQLGYKVEDIIRGLCQALVRNYLNNVGKGKEILPRVVFQGGVAANVGMKAAFEEALGMEVYVPKYHNVMGAIGAALLAKEANVERTKFRGFDASEIEFTADSFECKGCSNHCEVVNIRMEGKVIARWGDRCNRWKVIDD</sequence>
<dbReference type="GO" id="GO:0016787">
    <property type="term" value="F:hydrolase activity"/>
    <property type="evidence" value="ECO:0007669"/>
    <property type="project" value="UniProtKB-KW"/>
</dbReference>
<dbReference type="SUPFAM" id="SSF53067">
    <property type="entry name" value="Actin-like ATPase domain"/>
    <property type="match status" value="1"/>
</dbReference>
<dbReference type="Proteomes" id="UP000070427">
    <property type="component" value="Unassembled WGS sequence"/>
</dbReference>
<keyword evidence="6" id="KW-0378">Hydrolase</keyword>
<evidence type="ECO:0000313" key="7">
    <source>
        <dbReference type="Proteomes" id="UP000070427"/>
    </source>
</evidence>
<accession>A0A140LAX1</accession>
<keyword evidence="7" id="KW-1185">Reference proteome</keyword>
<dbReference type="PANTHER" id="PTHR32329:SF7">
    <property type="entry name" value="ACTIVATOR OF 2-HYDROXYACYL-COA-HYDRATASE"/>
    <property type="match status" value="1"/>
</dbReference>
<dbReference type="EMBL" id="LOED01000008">
    <property type="protein sequence ID" value="KXG77696.1"/>
    <property type="molecule type" value="Genomic_DNA"/>
</dbReference>
<evidence type="ECO:0000259" key="5">
    <source>
        <dbReference type="Pfam" id="PF01869"/>
    </source>
</evidence>
<dbReference type="InterPro" id="IPR002731">
    <property type="entry name" value="ATPase_BadF"/>
</dbReference>
<dbReference type="PANTHER" id="PTHR32329">
    <property type="entry name" value="BIFUNCTIONAL PROTEIN [INCLUDES 2-HYDROXYACYL-COA DEHYDRATASE (N-TER) AND ITS ACTIVATOR DOMAIN (C_TERM)-RELATED"/>
    <property type="match status" value="1"/>
</dbReference>
<dbReference type="NCBIfam" id="TIGR00241">
    <property type="entry name" value="CoA_E_activ"/>
    <property type="match status" value="1"/>
</dbReference>
<dbReference type="OrthoDB" id="9778513at2"/>
<dbReference type="GO" id="GO:0046872">
    <property type="term" value="F:metal ion binding"/>
    <property type="evidence" value="ECO:0007669"/>
    <property type="project" value="UniProtKB-KW"/>
</dbReference>
<dbReference type="Gene3D" id="3.30.420.40">
    <property type="match status" value="2"/>
</dbReference>
<comment type="caution">
    <text evidence="6">The sequence shown here is derived from an EMBL/GenBank/DDBJ whole genome shotgun (WGS) entry which is preliminary data.</text>
</comment>
<dbReference type="RefSeq" id="WP_066352586.1">
    <property type="nucleotide sequence ID" value="NZ_LOED01000008.1"/>
</dbReference>
<comment type="cofactor">
    <cofactor evidence="1">
        <name>[4Fe-4S] cluster</name>
        <dbReference type="ChEBI" id="CHEBI:49883"/>
    </cofactor>
</comment>
<evidence type="ECO:0000256" key="3">
    <source>
        <dbReference type="ARBA" id="ARBA00023004"/>
    </source>
</evidence>
<dbReference type="STRING" id="520764.AN618_08940"/>
<keyword evidence="4" id="KW-0411">Iron-sulfur</keyword>
<dbReference type="AlphaFoldDB" id="A0A140LAX1"/>
<gene>
    <name evidence="6" type="primary">fldI_3</name>
    <name evidence="6" type="ORF">AN618_08940</name>
</gene>
<dbReference type="CDD" id="cd24035">
    <property type="entry name" value="ASKHA_NBD_O66634-like_rpt2"/>
    <property type="match status" value="1"/>
</dbReference>
<dbReference type="GO" id="GO:0051536">
    <property type="term" value="F:iron-sulfur cluster binding"/>
    <property type="evidence" value="ECO:0007669"/>
    <property type="project" value="UniProtKB-KW"/>
</dbReference>
<feature type="domain" description="ATPase BadF/BadG/BcrA/BcrD type" evidence="5">
    <location>
        <begin position="5"/>
        <end position="255"/>
    </location>
</feature>
<evidence type="ECO:0000256" key="4">
    <source>
        <dbReference type="ARBA" id="ARBA00023014"/>
    </source>
</evidence>
<reference evidence="6 7" key="1">
    <citation type="submission" date="2015-12" db="EMBL/GenBank/DDBJ databases">
        <title>Draft genome sequnece of Fervidicola ferrireducens strain Y170.</title>
        <authorList>
            <person name="Patel B.K."/>
        </authorList>
    </citation>
    <scope>NUCLEOTIDE SEQUENCE [LARGE SCALE GENOMIC DNA]</scope>
    <source>
        <strain evidence="6 7">Y170</strain>
    </source>
</reference>